<sequence length="266" mass="29495">MLAHCSSFPYTVKTRDRTSFTRSNNGWLAKKGPGSASSRHRVVVVRAQNRPTWPPGLDPLHLILMEREAILAGDFGFNPLGLGEDPENLKWYVQAELVHARFAMAGVAGILATDLLRVTGISNLPVWYEAGATKFSFASTRTLIIVQLLLMGFVETKRYMDFRTPGSQAKEGSFFGLEASLEGLEPGYPGGPLLNPLGLAKDIKNAHEWKLKEIKKWFFPLLSLSLSLSLFFSISLLTLAFLCREIGNGGNSWNLCSSKCHTCWPY</sequence>
<dbReference type="SUPFAM" id="SSF103511">
    <property type="entry name" value="Chlorophyll a-b binding protein"/>
    <property type="match status" value="1"/>
</dbReference>
<feature type="binding site" evidence="12">
    <location>
        <position position="212"/>
    </location>
    <ligand>
        <name>chlorophyll a</name>
        <dbReference type="ChEBI" id="CHEBI:58416"/>
        <label>1</label>
    </ligand>
</feature>
<evidence type="ECO:0000256" key="10">
    <source>
        <dbReference type="ARBA" id="ARBA00023136"/>
    </source>
</evidence>
<keyword evidence="3 13" id="KW-0150">Chloroplast</keyword>
<dbReference type="InterPro" id="IPR022796">
    <property type="entry name" value="Chloroa_b-bind"/>
</dbReference>
<feature type="binding site" evidence="12">
    <location>
        <position position="96"/>
    </location>
    <ligand>
        <name>chlorophyll a</name>
        <dbReference type="ChEBI" id="CHEBI:58416"/>
        <label>1</label>
    </ligand>
</feature>
<evidence type="ECO:0000256" key="5">
    <source>
        <dbReference type="ARBA" id="ARBA00022640"/>
    </source>
</evidence>
<dbReference type="AlphaFoldDB" id="A0A8X8YSF7"/>
<keyword evidence="9 13" id="KW-0793">Thylakoid</keyword>
<reference evidence="14" key="1">
    <citation type="submission" date="2018-01" db="EMBL/GenBank/DDBJ databases">
        <authorList>
            <person name="Mao J.F."/>
        </authorList>
    </citation>
    <scope>NUCLEOTIDE SEQUENCE</scope>
    <source>
        <strain evidence="14">Huo1</strain>
        <tissue evidence="14">Leaf</tissue>
    </source>
</reference>
<dbReference type="Proteomes" id="UP000298416">
    <property type="component" value="Unassembled WGS sequence"/>
</dbReference>
<evidence type="ECO:0000256" key="13">
    <source>
        <dbReference type="RuleBase" id="RU363080"/>
    </source>
</evidence>
<evidence type="ECO:0000256" key="9">
    <source>
        <dbReference type="ARBA" id="ARBA00023078"/>
    </source>
</evidence>
<reference evidence="14" key="2">
    <citation type="submission" date="2020-08" db="EMBL/GenBank/DDBJ databases">
        <title>Plant Genome Project.</title>
        <authorList>
            <person name="Zhang R.-G."/>
        </authorList>
    </citation>
    <scope>NUCLEOTIDE SEQUENCE</scope>
    <source>
        <strain evidence="14">Huo1</strain>
        <tissue evidence="14">Leaf</tissue>
    </source>
</reference>
<evidence type="ECO:0000256" key="1">
    <source>
        <dbReference type="ARBA" id="ARBA00004454"/>
    </source>
</evidence>
<evidence type="ECO:0000256" key="2">
    <source>
        <dbReference type="ARBA" id="ARBA00022494"/>
    </source>
</evidence>
<organism evidence="14">
    <name type="scientific">Salvia splendens</name>
    <name type="common">Scarlet sage</name>
    <dbReference type="NCBI Taxonomy" id="180675"/>
    <lineage>
        <taxon>Eukaryota</taxon>
        <taxon>Viridiplantae</taxon>
        <taxon>Streptophyta</taxon>
        <taxon>Embryophyta</taxon>
        <taxon>Tracheophyta</taxon>
        <taxon>Spermatophyta</taxon>
        <taxon>Magnoliopsida</taxon>
        <taxon>eudicotyledons</taxon>
        <taxon>Gunneridae</taxon>
        <taxon>Pentapetalae</taxon>
        <taxon>asterids</taxon>
        <taxon>lamiids</taxon>
        <taxon>Lamiales</taxon>
        <taxon>Lamiaceae</taxon>
        <taxon>Nepetoideae</taxon>
        <taxon>Mentheae</taxon>
        <taxon>Salviinae</taxon>
        <taxon>Salvia</taxon>
        <taxon>Salvia subgen. Calosphace</taxon>
        <taxon>core Calosphace</taxon>
    </lineage>
</organism>
<evidence type="ECO:0000256" key="7">
    <source>
        <dbReference type="ARBA" id="ARBA00022989"/>
    </source>
</evidence>
<gene>
    <name evidence="14" type="ORF">SASPL_103071</name>
</gene>
<accession>A0A8X8YSF7</accession>
<evidence type="ECO:0000256" key="4">
    <source>
        <dbReference type="ARBA" id="ARBA00022531"/>
    </source>
</evidence>
<evidence type="ECO:0000313" key="15">
    <source>
        <dbReference type="Proteomes" id="UP000298416"/>
    </source>
</evidence>
<dbReference type="GO" id="GO:0009765">
    <property type="term" value="P:photosynthesis, light harvesting"/>
    <property type="evidence" value="ECO:0007669"/>
    <property type="project" value="InterPro"/>
</dbReference>
<evidence type="ECO:0000256" key="6">
    <source>
        <dbReference type="ARBA" id="ARBA00022692"/>
    </source>
</evidence>
<dbReference type="GO" id="GO:0009522">
    <property type="term" value="C:photosystem I"/>
    <property type="evidence" value="ECO:0007669"/>
    <property type="project" value="UniProtKB-KW"/>
</dbReference>
<keyword evidence="13" id="KW-0603">Photosystem I</keyword>
<dbReference type="GO" id="GO:0009535">
    <property type="term" value="C:chloroplast thylakoid membrane"/>
    <property type="evidence" value="ECO:0007669"/>
    <property type="project" value="UniProtKB-SubCell"/>
</dbReference>
<keyword evidence="6 13" id="KW-0812">Transmembrane</keyword>
<keyword evidence="11 13" id="KW-0604">Photosystem II</keyword>
<protein>
    <recommendedName>
        <fullName evidence="13">Chlorophyll a-b binding protein, chloroplastic</fullName>
    </recommendedName>
</protein>
<dbReference type="PANTHER" id="PTHR21649">
    <property type="entry name" value="CHLOROPHYLL A/B BINDING PROTEIN"/>
    <property type="match status" value="1"/>
</dbReference>
<feature type="binding site" description="axial binding residue" evidence="12">
    <location>
        <position position="181"/>
    </location>
    <ligand>
        <name>chlorophyll b</name>
        <dbReference type="ChEBI" id="CHEBI:61721"/>
        <label>1</label>
    </ligand>
    <ligandPart>
        <name>Mg</name>
        <dbReference type="ChEBI" id="CHEBI:25107"/>
    </ligandPart>
</feature>
<evidence type="ECO:0000256" key="8">
    <source>
        <dbReference type="ARBA" id="ARBA00022991"/>
    </source>
</evidence>
<keyword evidence="7 13" id="KW-1133">Transmembrane helix</keyword>
<dbReference type="Gene3D" id="1.10.3460.10">
    <property type="entry name" value="Chlorophyll a/b binding protein domain"/>
    <property type="match status" value="1"/>
</dbReference>
<feature type="binding site" evidence="12">
    <location>
        <position position="213"/>
    </location>
    <ligand>
        <name>chlorophyll a</name>
        <dbReference type="ChEBI" id="CHEBI:58416"/>
        <label>1</label>
    </ligand>
</feature>
<keyword evidence="15" id="KW-1185">Reference proteome</keyword>
<keyword evidence="8 13" id="KW-0157">Chromophore</keyword>
<comment type="function">
    <text evidence="13">The light-harvesting complex (LHC) functions as a light receptor, it captures and delivers excitation energy to photosystems with which it is closely associated.</text>
</comment>
<name>A0A8X8YSF7_SALSN</name>
<evidence type="ECO:0000256" key="11">
    <source>
        <dbReference type="ARBA" id="ARBA00023276"/>
    </source>
</evidence>
<dbReference type="Pfam" id="PF00504">
    <property type="entry name" value="Chloroa_b-bind"/>
    <property type="match status" value="1"/>
</dbReference>
<comment type="subcellular location">
    <subcellularLocation>
        <location evidence="1">Plastid</location>
        <location evidence="1">Chloroplast thylakoid membrane</location>
        <topology evidence="1">Multi-pass membrane protein</topology>
    </subcellularLocation>
</comment>
<comment type="similarity">
    <text evidence="13">Belongs to the light-harvesting chlorophyll a/b-binding (LHC) protein family.</text>
</comment>
<keyword evidence="5 13" id="KW-0934">Plastid</keyword>
<evidence type="ECO:0000313" key="14">
    <source>
        <dbReference type="EMBL" id="KAG6438135.1"/>
    </source>
</evidence>
<keyword evidence="10 13" id="KW-0472">Membrane</keyword>
<feature type="binding site" evidence="12">
    <location>
        <position position="99"/>
    </location>
    <ligand>
        <name>chlorophyll a</name>
        <dbReference type="ChEBI" id="CHEBI:58416"/>
        <label>1</label>
    </ligand>
</feature>
<dbReference type="InterPro" id="IPR001344">
    <property type="entry name" value="Chloro_AB-bd_pln"/>
</dbReference>
<keyword evidence="4 13" id="KW-0602">Photosynthesis</keyword>
<keyword evidence="2 12" id="KW-0148">Chlorophyll</keyword>
<evidence type="ECO:0000256" key="12">
    <source>
        <dbReference type="PIRSR" id="PIRSR601344-1"/>
    </source>
</evidence>
<feature type="transmembrane region" description="Helical" evidence="13">
    <location>
        <begin position="217"/>
        <end position="242"/>
    </location>
</feature>
<feature type="binding site" description="axial binding residue" evidence="12">
    <location>
        <position position="101"/>
    </location>
    <ligand>
        <name>chlorophyll b</name>
        <dbReference type="ChEBI" id="CHEBI:61721"/>
        <label>1</label>
    </ligand>
    <ligandPart>
        <name>Mg</name>
        <dbReference type="ChEBI" id="CHEBI:25107"/>
    </ligandPart>
</feature>
<dbReference type="GO" id="GO:0009523">
    <property type="term" value="C:photosystem II"/>
    <property type="evidence" value="ECO:0007669"/>
    <property type="project" value="UniProtKB-KW"/>
</dbReference>
<evidence type="ECO:0000256" key="3">
    <source>
        <dbReference type="ARBA" id="ARBA00022528"/>
    </source>
</evidence>
<proteinExistence type="inferred from homology"/>
<comment type="caution">
    <text evidence="14">The sequence shown here is derived from an EMBL/GenBank/DDBJ whole genome shotgun (WGS) entry which is preliminary data.</text>
</comment>
<dbReference type="EMBL" id="PNBA02000001">
    <property type="protein sequence ID" value="KAG6438135.1"/>
    <property type="molecule type" value="Genomic_DNA"/>
</dbReference>
<dbReference type="GO" id="GO:0016168">
    <property type="term" value="F:chlorophyll binding"/>
    <property type="evidence" value="ECO:0007669"/>
    <property type="project" value="UniProtKB-KW"/>
</dbReference>